<feature type="domain" description="Endonuclease GajA/Old nuclease/RecF-like AAA" evidence="1">
    <location>
        <begin position="445"/>
        <end position="555"/>
    </location>
</feature>
<dbReference type="InterPro" id="IPR051396">
    <property type="entry name" value="Bact_Antivir_Def_Nuclease"/>
</dbReference>
<reference evidence="3 4" key="1">
    <citation type="submission" date="2014-09" db="EMBL/GenBank/DDBJ databases">
        <title>Whole Genome Shotgun of Flavobacterium aquatile LMG 4008.</title>
        <authorList>
            <person name="Gale A.N."/>
            <person name="Pipes S.E."/>
            <person name="Newman J.D."/>
        </authorList>
    </citation>
    <scope>NUCLEOTIDE SEQUENCE [LARGE SCALE GENOMIC DNA]</scope>
    <source>
        <strain evidence="3 4">LMG 4008</strain>
    </source>
</reference>
<evidence type="ECO:0008006" key="5">
    <source>
        <dbReference type="Google" id="ProtNLM"/>
    </source>
</evidence>
<evidence type="ECO:0000313" key="4">
    <source>
        <dbReference type="Proteomes" id="UP000029554"/>
    </source>
</evidence>
<dbReference type="AlphaFoldDB" id="A0A095SQM2"/>
<dbReference type="Proteomes" id="UP000029554">
    <property type="component" value="Unassembled WGS sequence"/>
</dbReference>
<dbReference type="InterPro" id="IPR041685">
    <property type="entry name" value="AAA_GajA/Old/RecF-like"/>
</dbReference>
<evidence type="ECO:0000313" key="3">
    <source>
        <dbReference type="EMBL" id="KGD66966.1"/>
    </source>
</evidence>
<dbReference type="InterPro" id="IPR027417">
    <property type="entry name" value="P-loop_NTPase"/>
</dbReference>
<dbReference type="EMBL" id="JRHH01000006">
    <property type="protein sequence ID" value="KGD66966.1"/>
    <property type="molecule type" value="Genomic_DNA"/>
</dbReference>
<dbReference type="RefSeq" id="WP_035129040.1">
    <property type="nucleotide sequence ID" value="NZ_JRHH01000006.1"/>
</dbReference>
<gene>
    <name evidence="3" type="ORF">LG45_16245</name>
</gene>
<dbReference type="Pfam" id="PF18860">
    <property type="entry name" value="AbiJ_NTD3"/>
    <property type="match status" value="1"/>
</dbReference>
<evidence type="ECO:0000259" key="2">
    <source>
        <dbReference type="Pfam" id="PF18860"/>
    </source>
</evidence>
<organism evidence="3 4">
    <name type="scientific">Flavobacterium aquatile LMG 4008 = ATCC 11947</name>
    <dbReference type="NCBI Taxonomy" id="1453498"/>
    <lineage>
        <taxon>Bacteria</taxon>
        <taxon>Pseudomonadati</taxon>
        <taxon>Bacteroidota</taxon>
        <taxon>Flavobacteriia</taxon>
        <taxon>Flavobacteriales</taxon>
        <taxon>Flavobacteriaceae</taxon>
        <taxon>Flavobacterium</taxon>
    </lineage>
</organism>
<sequence>MIKLSKKLKNDILNVIITQDNSFGDLSTGDGILEFLSKIWDLRIMPSTDGRYNDAYGDIYQHMVNNDDWDYEYLFITRLEILENDDTFQRFLQTVLNPDIRKTEDSIMKFYLLINPYLEKENYGLFITDYTSEELPVYEIKDKKDIDEIPIGIKQNNIPFFVVLNPNGRADRASSHASPTEFPSFILALNSGWNDYGMNTEFNLFYYLDANNYEYIGELKIINLETNITEAIDEKFTILNENFCSLGQEFSYYDNLKSKLGKNFESILWALKDAAFYPEIHDKFEQESAFINSLIRYDGPEQLLREAKYKIYDYDLSNLYSFKYTFSPKFSDTSLDIDFNFNNNGNFPDRIYAIIGKNGTGKTQLMTSLPIDIYKKADENFTPKTPMFSKVIAVSYSAFDTFEIPKKTATFNYLYCGLKDENGERMTDRALLLRFHNTWKKIKKQERMSQWVKILSNFLDKEIIDEFIILKKHEFEVSLDGFTKTRKMLSSGQSILLYIITEIVANIRYDAIILYDEPETHLHPNAITQLMNTIYELVNEFQSYCIIATHSPLIIRELLSKNVFVMERESNYPSLRKIGIETFGENLTVLTEEVFGNRSIPKQYKLILERLVNNGLSYDEIISELESDDVPLSLNARMYLKTIVDEKS</sequence>
<accession>A0A095SQM2</accession>
<comment type="caution">
    <text evidence="3">The sequence shown here is derived from an EMBL/GenBank/DDBJ whole genome shotgun (WGS) entry which is preliminary data.</text>
</comment>
<name>A0A095SQM2_9FLAO</name>
<dbReference type="eggNOG" id="COG1131">
    <property type="taxonomic scope" value="Bacteria"/>
</dbReference>
<feature type="domain" description="AbiJ-NTD3" evidence="2">
    <location>
        <begin position="4"/>
        <end position="143"/>
    </location>
</feature>
<proteinExistence type="predicted"/>
<dbReference type="SUPFAM" id="SSF52540">
    <property type="entry name" value="P-loop containing nucleoside triphosphate hydrolases"/>
    <property type="match status" value="1"/>
</dbReference>
<dbReference type="PANTHER" id="PTHR43581:SF3">
    <property type="entry name" value="AAA+ ATPASE DOMAIN-CONTAINING PROTEIN"/>
    <property type="match status" value="1"/>
</dbReference>
<dbReference type="InterPro" id="IPR041427">
    <property type="entry name" value="AbiJ-NTD3"/>
</dbReference>
<dbReference type="PANTHER" id="PTHR43581">
    <property type="entry name" value="ATP/GTP PHOSPHATASE"/>
    <property type="match status" value="1"/>
</dbReference>
<dbReference type="Gene3D" id="3.40.50.300">
    <property type="entry name" value="P-loop containing nucleotide triphosphate hydrolases"/>
    <property type="match status" value="1"/>
</dbReference>
<evidence type="ECO:0000259" key="1">
    <source>
        <dbReference type="Pfam" id="PF13175"/>
    </source>
</evidence>
<dbReference type="OrthoDB" id="9815944at2"/>
<keyword evidence="4" id="KW-1185">Reference proteome</keyword>
<protein>
    <recommendedName>
        <fullName evidence="5">AAA+ ATPase domain-containing protein</fullName>
    </recommendedName>
</protein>
<dbReference type="STRING" id="1453498.LG45_16245"/>
<dbReference type="Pfam" id="PF13175">
    <property type="entry name" value="AAA_15"/>
    <property type="match status" value="1"/>
</dbReference>